<accession>A0AAU9N0T3</accession>
<dbReference type="EMBL" id="CAKMRJ010003334">
    <property type="protein sequence ID" value="CAH1430548.1"/>
    <property type="molecule type" value="Genomic_DNA"/>
</dbReference>
<comment type="caution">
    <text evidence="1">The sequence shown here is derived from an EMBL/GenBank/DDBJ whole genome shotgun (WGS) entry which is preliminary data.</text>
</comment>
<evidence type="ECO:0000313" key="2">
    <source>
        <dbReference type="Proteomes" id="UP001157418"/>
    </source>
</evidence>
<sequence length="232" mass="26893">MDYGHSIDVTNTSCSINLPHKDLLEDIQEYNKTCRPLMKASFMGDWQAAKAIIDERQELVLFSITANQETLLHLAASAENTKQTQEFLQNLVNILEMKDLELEDRNSWNAFQIAVANGSMEMVDIMLQKNQALLSIPNMKNDFPLSISAFYGHLDLTRHLYQLSEGTIDTYMTTRDLNFFVCHCIRSEMFDITLKLLTKFPYKMFDQTYMIILDELARRPEGLIHLIDQNRI</sequence>
<gene>
    <name evidence="1" type="ORF">LVIROSA_LOCUS17312</name>
</gene>
<proteinExistence type="predicted"/>
<protein>
    <recommendedName>
        <fullName evidence="3">Ankyrin repeat-containing protein</fullName>
    </recommendedName>
</protein>
<dbReference type="SMART" id="SM00248">
    <property type="entry name" value="ANK"/>
    <property type="match status" value="2"/>
</dbReference>
<dbReference type="Pfam" id="PF12796">
    <property type="entry name" value="Ank_2"/>
    <property type="match status" value="1"/>
</dbReference>
<dbReference type="PANTHER" id="PTHR47303:SF1">
    <property type="entry name" value="NF-KAPPA-B INHIBITOR BETA"/>
    <property type="match status" value="1"/>
</dbReference>
<dbReference type="SUPFAM" id="SSF48403">
    <property type="entry name" value="Ankyrin repeat"/>
    <property type="match status" value="1"/>
</dbReference>
<name>A0AAU9N0T3_9ASTR</name>
<evidence type="ECO:0000313" key="1">
    <source>
        <dbReference type="EMBL" id="CAH1430548.1"/>
    </source>
</evidence>
<dbReference type="InterPro" id="IPR002110">
    <property type="entry name" value="Ankyrin_rpt"/>
</dbReference>
<evidence type="ECO:0008006" key="3">
    <source>
        <dbReference type="Google" id="ProtNLM"/>
    </source>
</evidence>
<reference evidence="1 2" key="1">
    <citation type="submission" date="2022-01" db="EMBL/GenBank/DDBJ databases">
        <authorList>
            <person name="Xiong W."/>
            <person name="Schranz E."/>
        </authorList>
    </citation>
    <scope>NUCLEOTIDE SEQUENCE [LARGE SCALE GENOMIC DNA]</scope>
</reference>
<keyword evidence="2" id="KW-1185">Reference proteome</keyword>
<dbReference type="InterPro" id="IPR036770">
    <property type="entry name" value="Ankyrin_rpt-contain_sf"/>
</dbReference>
<dbReference type="Gene3D" id="1.25.40.20">
    <property type="entry name" value="Ankyrin repeat-containing domain"/>
    <property type="match status" value="1"/>
</dbReference>
<dbReference type="Proteomes" id="UP001157418">
    <property type="component" value="Unassembled WGS sequence"/>
</dbReference>
<dbReference type="AlphaFoldDB" id="A0AAU9N0T3"/>
<organism evidence="1 2">
    <name type="scientific">Lactuca virosa</name>
    <dbReference type="NCBI Taxonomy" id="75947"/>
    <lineage>
        <taxon>Eukaryota</taxon>
        <taxon>Viridiplantae</taxon>
        <taxon>Streptophyta</taxon>
        <taxon>Embryophyta</taxon>
        <taxon>Tracheophyta</taxon>
        <taxon>Spermatophyta</taxon>
        <taxon>Magnoliopsida</taxon>
        <taxon>eudicotyledons</taxon>
        <taxon>Gunneridae</taxon>
        <taxon>Pentapetalae</taxon>
        <taxon>asterids</taxon>
        <taxon>campanulids</taxon>
        <taxon>Asterales</taxon>
        <taxon>Asteraceae</taxon>
        <taxon>Cichorioideae</taxon>
        <taxon>Cichorieae</taxon>
        <taxon>Lactucinae</taxon>
        <taxon>Lactuca</taxon>
    </lineage>
</organism>
<dbReference type="PANTHER" id="PTHR47303">
    <property type="match status" value="1"/>
</dbReference>